<dbReference type="InterPro" id="IPR037518">
    <property type="entry name" value="MPN"/>
</dbReference>
<dbReference type="GO" id="GO:0005737">
    <property type="term" value="C:cytoplasm"/>
    <property type="evidence" value="ECO:0007669"/>
    <property type="project" value="UniProtKB-SubCell"/>
</dbReference>
<feature type="region of interest" description="Disordered" evidence="3">
    <location>
        <begin position="384"/>
        <end position="411"/>
    </location>
</feature>
<proteinExistence type="inferred from homology"/>
<dbReference type="GO" id="GO:0008237">
    <property type="term" value="F:metallopeptidase activity"/>
    <property type="evidence" value="ECO:0007669"/>
    <property type="project" value="InterPro"/>
</dbReference>
<feature type="region of interest" description="Disordered" evidence="3">
    <location>
        <begin position="328"/>
        <end position="350"/>
    </location>
</feature>
<gene>
    <name evidence="5" type="ORF">AB675_6079</name>
</gene>
<keyword evidence="6" id="KW-1185">Reference proteome</keyword>
<protein>
    <recommendedName>
        <fullName evidence="2">COP9 signalosome complex subunit 6</fullName>
    </recommendedName>
</protein>
<evidence type="ECO:0000256" key="3">
    <source>
        <dbReference type="SAM" id="MobiDB-lite"/>
    </source>
</evidence>
<keyword evidence="2" id="KW-0539">Nucleus</keyword>
<evidence type="ECO:0000256" key="2">
    <source>
        <dbReference type="RuleBase" id="RU367006"/>
    </source>
</evidence>
<dbReference type="EMBL" id="LFJN01000027">
    <property type="protein sequence ID" value="KPI36948.1"/>
    <property type="molecule type" value="Genomic_DNA"/>
</dbReference>
<dbReference type="Proteomes" id="UP000038010">
    <property type="component" value="Unassembled WGS sequence"/>
</dbReference>
<dbReference type="GeneID" id="28738221"/>
<dbReference type="VEuPathDB" id="FungiDB:AB675_6079"/>
<evidence type="ECO:0000313" key="6">
    <source>
        <dbReference type="Proteomes" id="UP000038010"/>
    </source>
</evidence>
<keyword evidence="2" id="KW-0963">Cytoplasm</keyword>
<dbReference type="STRING" id="1664694.A0A0N0NJI7"/>
<comment type="function">
    <text evidence="2">Component of the COP9 signalosome complex (CSN), a complex involved in various cellular and developmental processes.</text>
</comment>
<feature type="domain" description="MPN" evidence="4">
    <location>
        <begin position="21"/>
        <end position="162"/>
    </location>
</feature>
<dbReference type="PANTHER" id="PTHR10540">
    <property type="entry name" value="EUKARYOTIC TRANSLATION INITIATION FACTOR 3 SUBUNIT F-RELATED"/>
    <property type="match status" value="1"/>
</dbReference>
<dbReference type="PANTHER" id="PTHR10540:SF8">
    <property type="entry name" value="COP9 SIGNALOSOME COMPLEX SUBUNIT 6"/>
    <property type="match status" value="1"/>
</dbReference>
<dbReference type="Pfam" id="PF01398">
    <property type="entry name" value="JAB"/>
    <property type="match status" value="1"/>
</dbReference>
<dbReference type="GO" id="GO:0008180">
    <property type="term" value="C:COP9 signalosome"/>
    <property type="evidence" value="ECO:0007669"/>
    <property type="project" value="UniProtKB-UniRule"/>
</dbReference>
<feature type="compositionally biased region" description="Low complexity" evidence="3">
    <location>
        <begin position="214"/>
        <end position="223"/>
    </location>
</feature>
<dbReference type="InterPro" id="IPR033859">
    <property type="entry name" value="MPN_CSN6"/>
</dbReference>
<feature type="compositionally biased region" description="Low complexity" evidence="3">
    <location>
        <begin position="245"/>
        <end position="256"/>
    </location>
</feature>
<organism evidence="5 6">
    <name type="scientific">Cyphellophora attinorum</name>
    <dbReference type="NCBI Taxonomy" id="1664694"/>
    <lineage>
        <taxon>Eukaryota</taxon>
        <taxon>Fungi</taxon>
        <taxon>Dikarya</taxon>
        <taxon>Ascomycota</taxon>
        <taxon>Pezizomycotina</taxon>
        <taxon>Eurotiomycetes</taxon>
        <taxon>Chaetothyriomycetidae</taxon>
        <taxon>Chaetothyriales</taxon>
        <taxon>Cyphellophoraceae</taxon>
        <taxon>Cyphellophora</taxon>
    </lineage>
</organism>
<dbReference type="CDD" id="cd08063">
    <property type="entry name" value="MPN_CSN6"/>
    <property type="match status" value="1"/>
</dbReference>
<dbReference type="RefSeq" id="XP_017996911.1">
    <property type="nucleotide sequence ID" value="XM_018146341.1"/>
</dbReference>
<dbReference type="AlphaFoldDB" id="A0A0N0NJI7"/>
<feature type="region of interest" description="Disordered" evidence="3">
    <location>
        <begin position="214"/>
        <end position="258"/>
    </location>
</feature>
<name>A0A0N0NJI7_9EURO</name>
<sequence>MEQTPDNPLLSSKPSDSGVTVALHPLVLLTASDQITRSRVRGDKQPVVGVLLGQQRGREITVEHAFAAALAPDNAGFDGEWLDTRVTQYRDVHKAPALDVVGWFALAPESGPLPELVPFQRHITSVYNDSAVFLAIHPTAFQQSSSTDRTLPLTVYESIQESENAKDESSMQVDGDDSSGLLFRTIPFTVETDEAEMIAINFVSKGAGSAASITDATSASKSDPAAEDKKGKKRATRSDTATKPTSQSTLQSALTSEEQDQIATLTTRLNSVKMLQSRLSLLNTFVRDLPPSYLSDPTLPITPESPSPDSLPHLRNLQSLLTTLSLLTPSSTSTETTTETANSAQQDARSAQRNDVLLSQLLNSLTKDVQGLQELGRTFQVVESGRATSKRNKGQSGSFMDDMLHDPMSVR</sequence>
<feature type="compositionally biased region" description="Low complexity" evidence="3">
    <location>
        <begin position="328"/>
        <end position="340"/>
    </location>
</feature>
<comment type="caution">
    <text evidence="5">The sequence shown here is derived from an EMBL/GenBank/DDBJ whole genome shotgun (WGS) entry which is preliminary data.</text>
</comment>
<accession>A0A0N0NJI7</accession>
<dbReference type="OrthoDB" id="1378at2759"/>
<comment type="similarity">
    <text evidence="1 2">Belongs to the peptidase M67A family. CSN6 subfamily.</text>
</comment>
<feature type="compositionally biased region" description="Polar residues" evidence="3">
    <location>
        <begin position="341"/>
        <end position="350"/>
    </location>
</feature>
<dbReference type="PROSITE" id="PS50249">
    <property type="entry name" value="MPN"/>
    <property type="match status" value="1"/>
</dbReference>
<evidence type="ECO:0000256" key="1">
    <source>
        <dbReference type="ARBA" id="ARBA00010893"/>
    </source>
</evidence>
<comment type="subcellular location">
    <subcellularLocation>
        <location evidence="2">Cytoplasm</location>
    </subcellularLocation>
    <subcellularLocation>
        <location evidence="2">Nucleus</location>
    </subcellularLocation>
</comment>
<keyword evidence="2" id="KW-0736">Signalosome</keyword>
<evidence type="ECO:0000259" key="4">
    <source>
        <dbReference type="PROSITE" id="PS50249"/>
    </source>
</evidence>
<dbReference type="InterPro" id="IPR000555">
    <property type="entry name" value="JAMM/MPN+_dom"/>
</dbReference>
<dbReference type="GO" id="GO:0000338">
    <property type="term" value="P:protein deneddylation"/>
    <property type="evidence" value="ECO:0007669"/>
    <property type="project" value="InterPro"/>
</dbReference>
<dbReference type="Gene3D" id="3.40.140.10">
    <property type="entry name" value="Cytidine Deaminase, domain 2"/>
    <property type="match status" value="1"/>
</dbReference>
<reference evidence="5 6" key="1">
    <citation type="submission" date="2015-06" db="EMBL/GenBank/DDBJ databases">
        <title>Draft genome of the ant-associated black yeast Phialophora attae CBS 131958.</title>
        <authorList>
            <person name="Moreno L.F."/>
            <person name="Stielow B.J."/>
            <person name="de Hoog S."/>
            <person name="Vicente V.A."/>
            <person name="Weiss V.A."/>
            <person name="de Vries M."/>
            <person name="Cruz L.M."/>
            <person name="Souza E.M."/>
        </authorList>
    </citation>
    <scope>NUCLEOTIDE SEQUENCE [LARGE SCALE GENOMIC DNA]</scope>
    <source>
        <strain evidence="5 6">CBS 131958</strain>
    </source>
</reference>
<evidence type="ECO:0000313" key="5">
    <source>
        <dbReference type="EMBL" id="KPI36948.1"/>
    </source>
</evidence>